<reference evidence="1 2" key="1">
    <citation type="submission" date="2019-05" db="EMBL/GenBank/DDBJ databases">
        <title>Streptomyces marianii sp. nov., a novel marine actinomycete from southern coast of India.</title>
        <authorList>
            <person name="Iniyan A.M."/>
            <person name="Wink J."/>
            <person name="Ramprasad E."/>
            <person name="Ramana C.V."/>
            <person name="Bunk B."/>
            <person name="Sproer C."/>
            <person name="Joseph F.-J.R.S."/>
            <person name="Vincent S.G.P."/>
        </authorList>
    </citation>
    <scope>NUCLEOTIDE SEQUENCE [LARGE SCALE GENOMIC DNA]</scope>
    <source>
        <strain evidence="1 2">ICN19</strain>
    </source>
</reference>
<dbReference type="RefSeq" id="WP_138058377.1">
    <property type="nucleotide sequence ID" value="NZ_VAWE01000003.1"/>
</dbReference>
<sequence length="207" mass="23626">MQTIDGRPYGTREDLVAHTGYSRSTLAALWKDRVANGHPAARDIDGVMHWDLEEWDEWYAGFHRGRRDRARTVDRSGDPDEELRPVDQARLLGLDPSAITHYRKNPPPGWPEPVRVEELPSGRVREYRTRHQLWAYHDTTNRAGTAGRPSAEGPDPRIEEAVKALAAQPDRTAGELAAELAERHSQSPHTWRRILTEARKQLHQRGD</sequence>
<evidence type="ECO:0000313" key="1">
    <source>
        <dbReference type="EMBL" id="TLQ39012.1"/>
    </source>
</evidence>
<proteinExistence type="predicted"/>
<comment type="caution">
    <text evidence="1">The sequence shown here is derived from an EMBL/GenBank/DDBJ whole genome shotgun (WGS) entry which is preliminary data.</text>
</comment>
<dbReference type="EMBL" id="VAWE01000003">
    <property type="protein sequence ID" value="TLQ39012.1"/>
    <property type="molecule type" value="Genomic_DNA"/>
</dbReference>
<organism evidence="1 2">
    <name type="scientific">Streptomyces marianii</name>
    <dbReference type="NCBI Taxonomy" id="1817406"/>
    <lineage>
        <taxon>Bacteria</taxon>
        <taxon>Bacillati</taxon>
        <taxon>Actinomycetota</taxon>
        <taxon>Actinomycetes</taxon>
        <taxon>Kitasatosporales</taxon>
        <taxon>Streptomycetaceae</taxon>
        <taxon>Streptomyces</taxon>
    </lineage>
</organism>
<dbReference type="OrthoDB" id="3473309at2"/>
<evidence type="ECO:0000313" key="2">
    <source>
        <dbReference type="Proteomes" id="UP000305921"/>
    </source>
</evidence>
<name>A0A5R9DVF0_9ACTN</name>
<keyword evidence="2" id="KW-1185">Reference proteome</keyword>
<dbReference type="AlphaFoldDB" id="A0A5R9DVF0"/>
<accession>A0A5R9DVF0</accession>
<protein>
    <submittedName>
        <fullName evidence="1">Uncharacterized protein</fullName>
    </submittedName>
</protein>
<gene>
    <name evidence="1" type="ORF">FEF34_40085</name>
</gene>
<dbReference type="Proteomes" id="UP000305921">
    <property type="component" value="Unassembled WGS sequence"/>
</dbReference>